<evidence type="ECO:0000256" key="2">
    <source>
        <dbReference type="SAM" id="MobiDB-lite"/>
    </source>
</evidence>
<comment type="similarity">
    <text evidence="1">Belongs to the NAD(P)-dependent epimerase/dehydratase family.</text>
</comment>
<dbReference type="KEGG" id="palo:E6C60_1194"/>
<keyword evidence="5" id="KW-1185">Reference proteome</keyword>
<evidence type="ECO:0000259" key="3">
    <source>
        <dbReference type="Pfam" id="PF01370"/>
    </source>
</evidence>
<evidence type="ECO:0000256" key="1">
    <source>
        <dbReference type="ARBA" id="ARBA00007637"/>
    </source>
</evidence>
<gene>
    <name evidence="4" type="ORF">E6C60_1194</name>
</gene>
<dbReference type="RefSeq" id="WP_138225002.1">
    <property type="nucleotide sequence ID" value="NZ_CP040396.1"/>
</dbReference>
<protein>
    <submittedName>
        <fullName evidence="4">NAD-dependent epimerase/dehydratase</fullName>
    </submittedName>
</protein>
<sequence length="315" mass="34094">MAAKGLKPALLVTGASGFTGRHACQHFHDLGWAVTAAVRKTPPASLLPGVKAAECELTDREQVRQLIDRIRPHYVLHVAGRNAVPDSWRDPAAHMEANVMAPVYLMEAMREFRPDGRLLLAGSRLGVDPAQGARSVPHPYSLSKSVGSWVAEAWSALYHLPVMIAEPSNLIGPGESTGFCMLLAKHIARCELGTMEGKAPFTISSRGAVRRFLDVRDAVSAYEKLLLSGAPGEVYPVTGEQEWTLGEVAERLLCKARGSVPVQWGSETDNAPAPPKSETVRSPSLSELGWRPGIEMEKSLDDILAYARAVTESSR</sequence>
<accession>A0A4P8XHB3</accession>
<dbReference type="Proteomes" id="UP000300879">
    <property type="component" value="Chromosome"/>
</dbReference>
<dbReference type="Pfam" id="PF01370">
    <property type="entry name" value="Epimerase"/>
    <property type="match status" value="1"/>
</dbReference>
<dbReference type="AlphaFoldDB" id="A0A4P8XHB3"/>
<dbReference type="SUPFAM" id="SSF51735">
    <property type="entry name" value="NAD(P)-binding Rossmann-fold domains"/>
    <property type="match status" value="1"/>
</dbReference>
<dbReference type="EMBL" id="CP040396">
    <property type="protein sequence ID" value="QCT01912.1"/>
    <property type="molecule type" value="Genomic_DNA"/>
</dbReference>
<proteinExistence type="inferred from homology"/>
<dbReference type="InterPro" id="IPR001509">
    <property type="entry name" value="Epimerase_deHydtase"/>
</dbReference>
<dbReference type="Gene3D" id="3.90.25.10">
    <property type="entry name" value="UDP-galactose 4-epimerase, domain 1"/>
    <property type="match status" value="1"/>
</dbReference>
<feature type="domain" description="NAD-dependent epimerase/dehydratase" evidence="3">
    <location>
        <begin position="11"/>
        <end position="235"/>
    </location>
</feature>
<name>A0A4P8XHB3_9BACL</name>
<evidence type="ECO:0000313" key="4">
    <source>
        <dbReference type="EMBL" id="QCT01912.1"/>
    </source>
</evidence>
<dbReference type="PANTHER" id="PTHR43000">
    <property type="entry name" value="DTDP-D-GLUCOSE 4,6-DEHYDRATASE-RELATED"/>
    <property type="match status" value="1"/>
</dbReference>
<feature type="region of interest" description="Disordered" evidence="2">
    <location>
        <begin position="264"/>
        <end position="286"/>
    </location>
</feature>
<dbReference type="InterPro" id="IPR036291">
    <property type="entry name" value="NAD(P)-bd_dom_sf"/>
</dbReference>
<organism evidence="4 5">
    <name type="scientific">Paenibacillus algicola</name>
    <dbReference type="NCBI Taxonomy" id="2565926"/>
    <lineage>
        <taxon>Bacteria</taxon>
        <taxon>Bacillati</taxon>
        <taxon>Bacillota</taxon>
        <taxon>Bacilli</taxon>
        <taxon>Bacillales</taxon>
        <taxon>Paenibacillaceae</taxon>
        <taxon>Paenibacillus</taxon>
    </lineage>
</organism>
<dbReference type="OrthoDB" id="9779041at2"/>
<evidence type="ECO:0000313" key="5">
    <source>
        <dbReference type="Proteomes" id="UP000300879"/>
    </source>
</evidence>
<dbReference type="Gene3D" id="3.40.50.720">
    <property type="entry name" value="NAD(P)-binding Rossmann-like Domain"/>
    <property type="match status" value="1"/>
</dbReference>
<reference evidence="4 5" key="1">
    <citation type="submission" date="2019-05" db="EMBL/GenBank/DDBJ databases">
        <authorList>
            <person name="Chen C."/>
        </authorList>
    </citation>
    <scope>NUCLEOTIDE SEQUENCE [LARGE SCALE GENOMIC DNA]</scope>
    <source>
        <strain evidence="4 5">HB172198</strain>
    </source>
</reference>